<organism evidence="2 3">
    <name type="scientific">Sutcliffiella tianshenii</name>
    <dbReference type="NCBI Taxonomy" id="1463404"/>
    <lineage>
        <taxon>Bacteria</taxon>
        <taxon>Bacillati</taxon>
        <taxon>Bacillota</taxon>
        <taxon>Bacilli</taxon>
        <taxon>Bacillales</taxon>
        <taxon>Bacillaceae</taxon>
        <taxon>Sutcliffiella</taxon>
    </lineage>
</organism>
<evidence type="ECO:0000313" key="3">
    <source>
        <dbReference type="Proteomes" id="UP000737402"/>
    </source>
</evidence>
<dbReference type="Gene3D" id="3.10.450.390">
    <property type="entry name" value="Protein of unknown function DUF3889"/>
    <property type="match status" value="1"/>
</dbReference>
<feature type="signal peptide" evidence="1">
    <location>
        <begin position="1"/>
        <end position="24"/>
    </location>
</feature>
<dbReference type="InterPro" id="IPR024987">
    <property type="entry name" value="DUF3889"/>
</dbReference>
<dbReference type="RefSeq" id="WP_204417111.1">
    <property type="nucleotide sequence ID" value="NZ_JAFBED010000005.1"/>
</dbReference>
<keyword evidence="3" id="KW-1185">Reference proteome</keyword>
<sequence>MKKWVLGLLSVLLVLSTAISVVQAENTDYEKWGKIAIQLAKENYPEAEISDYQYQGREEISDTEAKDTFHFTAKQDNKSIDIYVALTFNPKTKQLKSVNIEEKKQ</sequence>
<dbReference type="Pfam" id="PF13028">
    <property type="entry name" value="DUF3889"/>
    <property type="match status" value="1"/>
</dbReference>
<reference evidence="2 3" key="1">
    <citation type="submission" date="2021-01" db="EMBL/GenBank/DDBJ databases">
        <title>Genomic Encyclopedia of Type Strains, Phase IV (KMG-IV): sequencing the most valuable type-strain genomes for metagenomic binning, comparative biology and taxonomic classification.</title>
        <authorList>
            <person name="Goeker M."/>
        </authorList>
    </citation>
    <scope>NUCLEOTIDE SEQUENCE [LARGE SCALE GENOMIC DNA]</scope>
    <source>
        <strain evidence="2 3">DSM 25879</strain>
    </source>
</reference>
<protein>
    <submittedName>
        <fullName evidence="2">Uncharacterized protein YxeA</fullName>
    </submittedName>
</protein>
<dbReference type="Proteomes" id="UP000737402">
    <property type="component" value="Unassembled WGS sequence"/>
</dbReference>
<evidence type="ECO:0000313" key="2">
    <source>
        <dbReference type="EMBL" id="MBM7620896.1"/>
    </source>
</evidence>
<proteinExistence type="predicted"/>
<name>A0ABS2P1R4_9BACI</name>
<gene>
    <name evidence="2" type="ORF">JOC95_002751</name>
</gene>
<keyword evidence="1" id="KW-0732">Signal</keyword>
<comment type="caution">
    <text evidence="2">The sequence shown here is derived from an EMBL/GenBank/DDBJ whole genome shotgun (WGS) entry which is preliminary data.</text>
</comment>
<accession>A0ABS2P1R4</accession>
<dbReference type="EMBL" id="JAFBED010000005">
    <property type="protein sequence ID" value="MBM7620896.1"/>
    <property type="molecule type" value="Genomic_DNA"/>
</dbReference>
<feature type="chain" id="PRO_5047171891" evidence="1">
    <location>
        <begin position="25"/>
        <end position="105"/>
    </location>
</feature>
<evidence type="ECO:0000256" key="1">
    <source>
        <dbReference type="SAM" id="SignalP"/>
    </source>
</evidence>